<organism evidence="1 2">
    <name type="scientific">Lactobacillus xylocopicola</name>
    <dbReference type="NCBI Taxonomy" id="2976676"/>
    <lineage>
        <taxon>Bacteria</taxon>
        <taxon>Bacillati</taxon>
        <taxon>Bacillota</taxon>
        <taxon>Bacilli</taxon>
        <taxon>Lactobacillales</taxon>
        <taxon>Lactobacillaceae</taxon>
        <taxon>Lactobacillus</taxon>
    </lineage>
</organism>
<protein>
    <recommendedName>
        <fullName evidence="3">DUF2922 domain-containing protein</fullName>
    </recommendedName>
</protein>
<dbReference type="InterPro" id="IPR021321">
    <property type="entry name" value="DUF2922"/>
</dbReference>
<proteinExistence type="predicted"/>
<gene>
    <name evidence="1" type="ORF">KIM322_13640</name>
</gene>
<dbReference type="EMBL" id="AP026803">
    <property type="protein sequence ID" value="BDR61103.1"/>
    <property type="molecule type" value="Genomic_DNA"/>
</dbReference>
<name>A0ABN6SL56_9LACO</name>
<dbReference type="RefSeq" id="WP_317637333.1">
    <property type="nucleotide sequence ID" value="NZ_AP026803.1"/>
</dbReference>
<evidence type="ECO:0000313" key="1">
    <source>
        <dbReference type="EMBL" id="BDR61103.1"/>
    </source>
</evidence>
<evidence type="ECO:0000313" key="2">
    <source>
        <dbReference type="Proteomes" id="UP001321741"/>
    </source>
</evidence>
<accession>A0ABN6SL56</accession>
<evidence type="ECO:0008006" key="3">
    <source>
        <dbReference type="Google" id="ProtNLM"/>
    </source>
</evidence>
<keyword evidence="2" id="KW-1185">Reference proteome</keyword>
<dbReference type="Pfam" id="PF11148">
    <property type="entry name" value="DUF2922"/>
    <property type="match status" value="1"/>
</dbReference>
<reference evidence="1 2" key="1">
    <citation type="journal article" date="2023" name="Microbiol. Spectr.">
        <title>Symbiosis of Carpenter Bees with Uncharacterized Lactic Acid Bacteria Showing NAD Auxotrophy.</title>
        <authorList>
            <person name="Kawasaki S."/>
            <person name="Ozawa K."/>
            <person name="Mori T."/>
            <person name="Yamamoto A."/>
            <person name="Ito M."/>
            <person name="Ohkuma M."/>
            <person name="Sakamoto M."/>
            <person name="Matsutani M."/>
        </authorList>
    </citation>
    <scope>NUCLEOTIDE SEQUENCE [LARGE SCALE GENOMIC DNA]</scope>
    <source>
        <strain evidence="1 2">Kim32-2</strain>
    </source>
</reference>
<dbReference type="Proteomes" id="UP001321741">
    <property type="component" value="Chromosome"/>
</dbReference>
<sequence>MTTSRTLQLVFLTGAAKKAKLAVPEASANLNKATVKTAMETIAQANAFAKDGVDLYKIPQSAAYIERTVTSVFDDTAA</sequence>